<comment type="similarity">
    <text evidence="2 6">Belongs to the acyl-CoA dehydrogenase family.</text>
</comment>
<proteinExistence type="inferred from homology"/>
<dbReference type="Gene3D" id="1.10.540.10">
    <property type="entry name" value="Acyl-CoA dehydrogenase/oxidase, N-terminal domain"/>
    <property type="match status" value="1"/>
</dbReference>
<dbReference type="GO" id="GO:0050660">
    <property type="term" value="F:flavin adenine dinucleotide binding"/>
    <property type="evidence" value="ECO:0007669"/>
    <property type="project" value="InterPro"/>
</dbReference>
<gene>
    <name evidence="10" type="ORF">A2161_11540</name>
</gene>
<dbReference type="FunFam" id="1.20.140.10:FF:000004">
    <property type="entry name" value="Acyl-CoA dehydrogenase FadE25"/>
    <property type="match status" value="1"/>
</dbReference>
<dbReference type="InterPro" id="IPR013786">
    <property type="entry name" value="AcylCoA_DH/ox_N"/>
</dbReference>
<evidence type="ECO:0000259" key="7">
    <source>
        <dbReference type="Pfam" id="PF00441"/>
    </source>
</evidence>
<dbReference type="PROSITE" id="PS00073">
    <property type="entry name" value="ACYL_COA_DH_2"/>
    <property type="match status" value="1"/>
</dbReference>
<dbReference type="SUPFAM" id="SSF47203">
    <property type="entry name" value="Acyl-CoA dehydrogenase C-terminal domain-like"/>
    <property type="match status" value="1"/>
</dbReference>
<protein>
    <submittedName>
        <fullName evidence="10">Acyl-CoA dehydrogenase</fullName>
    </submittedName>
</protein>
<dbReference type="InterPro" id="IPR046373">
    <property type="entry name" value="Acyl-CoA_Oxase/DH_mid-dom_sf"/>
</dbReference>
<dbReference type="Proteomes" id="UP000179266">
    <property type="component" value="Unassembled WGS sequence"/>
</dbReference>
<evidence type="ECO:0000256" key="3">
    <source>
        <dbReference type="ARBA" id="ARBA00022630"/>
    </source>
</evidence>
<feature type="domain" description="Acyl-CoA oxidase/dehydrogenase middle" evidence="8">
    <location>
        <begin position="121"/>
        <end position="216"/>
    </location>
</feature>
<dbReference type="PANTHER" id="PTHR43884:SF12">
    <property type="entry name" value="ISOVALERYL-COA DEHYDROGENASE, MITOCHONDRIAL-RELATED"/>
    <property type="match status" value="1"/>
</dbReference>
<evidence type="ECO:0000259" key="9">
    <source>
        <dbReference type="Pfam" id="PF02771"/>
    </source>
</evidence>
<keyword evidence="3 6" id="KW-0285">Flavoprotein</keyword>
<comment type="caution">
    <text evidence="10">The sequence shown here is derived from an EMBL/GenBank/DDBJ whole genome shotgun (WGS) entry which is preliminary data.</text>
</comment>
<accession>A0A1F7RWL3</accession>
<evidence type="ECO:0000313" key="10">
    <source>
        <dbReference type="EMBL" id="OGL45841.1"/>
    </source>
</evidence>
<dbReference type="PANTHER" id="PTHR43884">
    <property type="entry name" value="ACYL-COA DEHYDROGENASE"/>
    <property type="match status" value="1"/>
</dbReference>
<evidence type="ECO:0000256" key="1">
    <source>
        <dbReference type="ARBA" id="ARBA00001974"/>
    </source>
</evidence>
<dbReference type="PIRSF" id="PIRSF016578">
    <property type="entry name" value="HsaA"/>
    <property type="match status" value="1"/>
</dbReference>
<feature type="domain" description="Acyl-CoA dehydrogenase/oxidase C-terminal" evidence="7">
    <location>
        <begin position="228"/>
        <end position="377"/>
    </location>
</feature>
<dbReference type="AlphaFoldDB" id="A0A1F7RWL3"/>
<evidence type="ECO:0000256" key="6">
    <source>
        <dbReference type="RuleBase" id="RU362125"/>
    </source>
</evidence>
<dbReference type="Gene3D" id="1.20.140.10">
    <property type="entry name" value="Butyryl-CoA Dehydrogenase, subunit A, domain 3"/>
    <property type="match status" value="1"/>
</dbReference>
<dbReference type="Gene3D" id="2.40.110.10">
    <property type="entry name" value="Butyryl-CoA Dehydrogenase, subunit A, domain 2"/>
    <property type="match status" value="1"/>
</dbReference>
<dbReference type="EMBL" id="MGDD01000158">
    <property type="protein sequence ID" value="OGL45841.1"/>
    <property type="molecule type" value="Genomic_DNA"/>
</dbReference>
<dbReference type="InterPro" id="IPR006089">
    <property type="entry name" value="Acyl-CoA_DH_CS"/>
</dbReference>
<reference evidence="10 11" key="1">
    <citation type="journal article" date="2016" name="Nat. Commun.">
        <title>Thousands of microbial genomes shed light on interconnected biogeochemical processes in an aquifer system.</title>
        <authorList>
            <person name="Anantharaman K."/>
            <person name="Brown C.T."/>
            <person name="Hug L.A."/>
            <person name="Sharon I."/>
            <person name="Castelle C.J."/>
            <person name="Probst A.J."/>
            <person name="Thomas B.C."/>
            <person name="Singh A."/>
            <person name="Wilkins M.J."/>
            <person name="Karaoz U."/>
            <person name="Brodie E.L."/>
            <person name="Williams K.H."/>
            <person name="Hubbard S.S."/>
            <person name="Banfield J.F."/>
        </authorList>
    </citation>
    <scope>NUCLEOTIDE SEQUENCE [LARGE SCALE GENOMIC DNA]</scope>
</reference>
<evidence type="ECO:0000256" key="5">
    <source>
        <dbReference type="ARBA" id="ARBA00023002"/>
    </source>
</evidence>
<dbReference type="PROSITE" id="PS00072">
    <property type="entry name" value="ACYL_COA_DH_1"/>
    <property type="match status" value="1"/>
</dbReference>
<organism evidence="10 11">
    <name type="scientific">Candidatus Schekmanbacteria bacterium RBG_13_48_7</name>
    <dbReference type="NCBI Taxonomy" id="1817878"/>
    <lineage>
        <taxon>Bacteria</taxon>
        <taxon>Candidatus Schekmaniibacteriota</taxon>
    </lineage>
</organism>
<keyword evidence="5 6" id="KW-0560">Oxidoreductase</keyword>
<dbReference type="FunFam" id="2.40.110.10:FF:000001">
    <property type="entry name" value="Acyl-CoA dehydrogenase, mitochondrial"/>
    <property type="match status" value="1"/>
</dbReference>
<dbReference type="InterPro" id="IPR009100">
    <property type="entry name" value="AcylCoA_DH/oxidase_NM_dom_sf"/>
</dbReference>
<sequence length="384" mass="42274">MDYFFTEEQKQLQALVRKIAEEKVKPVRAEYDITGEFPWDCIKEFSKAGLFQLFIEEKYGGVSAGSVETCIAMEELSRVCAGIAICYGASGLGIYPIILFGNEEQKEKYLPPFARGEKLAAFGLTEPGAGSDAAAQQTTAVRDGNEYILNGTKQWITNGGEAEIYTVFAMTDKSKGVRGISAFIVEKGTPGFSFGKKADKMGIRASVTRELIFEDCRIPVENIIAKEGHGFRVAMATLDHTRPEIGAQALGIAQGAFDEALKYSRVREQFGQPLSSFQGLQFMFAEIATHIEATRALVYSVARFIDGGAKNFTKEGAMVKLFSSEMAMKVTTDCVQLLGGYGYMKDYPLEKMMRDAKITQIYEGTNQIQRNVIALRLIKELAGG</sequence>
<dbReference type="Pfam" id="PF02771">
    <property type="entry name" value="Acyl-CoA_dh_N"/>
    <property type="match status" value="1"/>
</dbReference>
<evidence type="ECO:0000259" key="8">
    <source>
        <dbReference type="Pfam" id="PF02770"/>
    </source>
</evidence>
<evidence type="ECO:0000256" key="2">
    <source>
        <dbReference type="ARBA" id="ARBA00009347"/>
    </source>
</evidence>
<dbReference type="InterPro" id="IPR037069">
    <property type="entry name" value="AcylCoA_DH/ox_N_sf"/>
</dbReference>
<comment type="cofactor">
    <cofactor evidence="1 6">
        <name>FAD</name>
        <dbReference type="ChEBI" id="CHEBI:57692"/>
    </cofactor>
</comment>
<dbReference type="SUPFAM" id="SSF56645">
    <property type="entry name" value="Acyl-CoA dehydrogenase NM domain-like"/>
    <property type="match status" value="1"/>
</dbReference>
<name>A0A1F7RWL3_9BACT</name>
<dbReference type="FunFam" id="1.10.540.10:FF:000002">
    <property type="entry name" value="Acyl-CoA dehydrogenase FadE19"/>
    <property type="match status" value="1"/>
</dbReference>
<dbReference type="InterPro" id="IPR009075">
    <property type="entry name" value="AcylCo_DH/oxidase_C"/>
</dbReference>
<dbReference type="Pfam" id="PF00441">
    <property type="entry name" value="Acyl-CoA_dh_1"/>
    <property type="match status" value="1"/>
</dbReference>
<evidence type="ECO:0000256" key="4">
    <source>
        <dbReference type="ARBA" id="ARBA00022827"/>
    </source>
</evidence>
<dbReference type="InterPro" id="IPR036250">
    <property type="entry name" value="AcylCo_DH-like_C"/>
</dbReference>
<dbReference type="InterPro" id="IPR006091">
    <property type="entry name" value="Acyl-CoA_Oxase/DH_mid-dom"/>
</dbReference>
<feature type="domain" description="Acyl-CoA dehydrogenase/oxidase N-terminal" evidence="9">
    <location>
        <begin position="6"/>
        <end position="117"/>
    </location>
</feature>
<keyword evidence="4 6" id="KW-0274">FAD</keyword>
<dbReference type="Pfam" id="PF02770">
    <property type="entry name" value="Acyl-CoA_dh_M"/>
    <property type="match status" value="1"/>
</dbReference>
<dbReference type="GO" id="GO:0003995">
    <property type="term" value="F:acyl-CoA dehydrogenase activity"/>
    <property type="evidence" value="ECO:0007669"/>
    <property type="project" value="InterPro"/>
</dbReference>
<evidence type="ECO:0000313" key="11">
    <source>
        <dbReference type="Proteomes" id="UP000179266"/>
    </source>
</evidence>